<dbReference type="EMBL" id="ANOH01000444">
    <property type="protein sequence ID" value="EMI52190.1"/>
    <property type="molecule type" value="Genomic_DNA"/>
</dbReference>
<dbReference type="Proteomes" id="UP000011885">
    <property type="component" value="Unassembled WGS sequence"/>
</dbReference>
<gene>
    <name evidence="2" type="ORF">RSSM_06386</name>
</gene>
<evidence type="ECO:0000313" key="2">
    <source>
        <dbReference type="EMBL" id="EMI52190.1"/>
    </source>
</evidence>
<accession>M5TSQ5</accession>
<dbReference type="PATRIC" id="fig|1263870.3.peg.6767"/>
<sequence length="208" mass="22212">MLYSIGSAMGRFGKDAAADQARFAYPLATLGHRRMDRVGLPQCPQRKQAGAVMNQQALFDAGVPVFAAFVGRPIELSTAGDKSRAAQLALLTVLLKSRSGRASTDDIVRDASKPYTDGGKWLGPAIRELVEAGLIRQCGANRSKRESRNGGLLNVWELTDVAAAKQKVKRLRAALSFTEKADPVAATTEPAESLKTTSKGETNNGQAI</sequence>
<keyword evidence="3" id="KW-1185">Reference proteome</keyword>
<name>M5TSQ5_9BACT</name>
<reference evidence="2 3" key="1">
    <citation type="journal article" date="2013" name="Mar. Genomics">
        <title>Expression of sulfatases in Rhodopirellula baltica and the diversity of sulfatases in the genus Rhodopirellula.</title>
        <authorList>
            <person name="Wegner C.E."/>
            <person name="Richter-Heitmann T."/>
            <person name="Klindworth A."/>
            <person name="Klockow C."/>
            <person name="Richter M."/>
            <person name="Achstetter T."/>
            <person name="Glockner F.O."/>
            <person name="Harder J."/>
        </authorList>
    </citation>
    <scope>NUCLEOTIDE SEQUENCE [LARGE SCALE GENOMIC DNA]</scope>
    <source>
        <strain evidence="2 3">SM41</strain>
    </source>
</reference>
<protein>
    <submittedName>
        <fullName evidence="2">Uncharacterized protein</fullName>
    </submittedName>
</protein>
<evidence type="ECO:0000313" key="3">
    <source>
        <dbReference type="Proteomes" id="UP000011885"/>
    </source>
</evidence>
<comment type="caution">
    <text evidence="2">The sequence shown here is derived from an EMBL/GenBank/DDBJ whole genome shotgun (WGS) entry which is preliminary data.</text>
</comment>
<feature type="region of interest" description="Disordered" evidence="1">
    <location>
        <begin position="182"/>
        <end position="208"/>
    </location>
</feature>
<feature type="compositionally biased region" description="Polar residues" evidence="1">
    <location>
        <begin position="194"/>
        <end position="208"/>
    </location>
</feature>
<evidence type="ECO:0000256" key="1">
    <source>
        <dbReference type="SAM" id="MobiDB-lite"/>
    </source>
</evidence>
<proteinExistence type="predicted"/>
<dbReference type="AlphaFoldDB" id="M5TSQ5"/>
<organism evidence="2 3">
    <name type="scientific">Rhodopirellula sallentina SM41</name>
    <dbReference type="NCBI Taxonomy" id="1263870"/>
    <lineage>
        <taxon>Bacteria</taxon>
        <taxon>Pseudomonadati</taxon>
        <taxon>Planctomycetota</taxon>
        <taxon>Planctomycetia</taxon>
        <taxon>Pirellulales</taxon>
        <taxon>Pirellulaceae</taxon>
        <taxon>Rhodopirellula</taxon>
    </lineage>
</organism>